<reference evidence="1 2" key="1">
    <citation type="submission" date="2018-11" db="EMBL/GenBank/DDBJ databases">
        <title>Species Designations Belie Phenotypic and Genotypic Heterogeneity in Oral Streptococci.</title>
        <authorList>
            <person name="Velsko I."/>
        </authorList>
    </citation>
    <scope>NUCLEOTIDE SEQUENCE [LARGE SCALE GENOMIC DNA]</scope>
    <source>
        <strain evidence="1 2">A54</strain>
    </source>
</reference>
<name>A0A0F2CQ67_STRCR</name>
<dbReference type="OrthoDB" id="3190532at2"/>
<accession>A0A0F2CQ67</accession>
<protein>
    <submittedName>
        <fullName evidence="1">ABC-2 family transporter protein</fullName>
    </submittedName>
</protein>
<gene>
    <name evidence="1" type="ORF">D8794_04155</name>
</gene>
<proteinExistence type="predicted"/>
<evidence type="ECO:0000313" key="1">
    <source>
        <dbReference type="EMBL" id="RSJ86655.1"/>
    </source>
</evidence>
<organism evidence="1 2">
    <name type="scientific">Streptococcus cristatus</name>
    <dbReference type="NCBI Taxonomy" id="45634"/>
    <lineage>
        <taxon>Bacteria</taxon>
        <taxon>Bacillati</taxon>
        <taxon>Bacillota</taxon>
        <taxon>Bacilli</taxon>
        <taxon>Lactobacillales</taxon>
        <taxon>Streptococcaceae</taxon>
        <taxon>Streptococcus</taxon>
    </lineage>
</organism>
<dbReference type="RefSeq" id="WP_045498958.1">
    <property type="nucleotide sequence ID" value="NZ_CAURYF010000009.1"/>
</dbReference>
<dbReference type="Pfam" id="PF12730">
    <property type="entry name" value="ABC2_membrane_4"/>
    <property type="match status" value="1"/>
</dbReference>
<comment type="caution">
    <text evidence="1">The sequence shown here is derived from an EMBL/GenBank/DDBJ whole genome shotgun (WGS) entry which is preliminary data.</text>
</comment>
<dbReference type="Proteomes" id="UP000277890">
    <property type="component" value="Unassembled WGS sequence"/>
</dbReference>
<dbReference type="EMBL" id="RJPQ01000003">
    <property type="protein sequence ID" value="RSJ86655.1"/>
    <property type="molecule type" value="Genomic_DNA"/>
</dbReference>
<dbReference type="AlphaFoldDB" id="A0A0F2CQ67"/>
<sequence length="246" mass="27811">MLNLQLEFIKLKRRSFLLSLIAIVAVGLIWSSVVIKYELPKTHEAYNAIYTMTYLNDFILPLFIAVLASRLLELEHLGKTFKLLQTSNESPWQLFKAKLTVMAIFAFVVSLIQTLFLKFIIQGMQVSVTPVSLSLFLFTTFLVCLFLSCLHLCLAFIYPKPSVTVVTGLIGSFLSFVGIGALPVPIRIFIPWQYFSMMGIAKRVAGTNTYLFQYDNAYPFKLVVLLLIIFLSIFASKKLIGKADLL</sequence>
<evidence type="ECO:0000313" key="2">
    <source>
        <dbReference type="Proteomes" id="UP000277890"/>
    </source>
</evidence>